<keyword evidence="2" id="KW-1185">Reference proteome</keyword>
<dbReference type="OrthoDB" id="837788at2"/>
<sequence>MTDYCIFINYSNSVEFAYPERAFISELSKIFTKVIVTSNNAIEPSLLNENVSVIVVKNEGYDLGMFYKALKTINLQNASRIALINNSNILLGDLKGVFEKGAKLKAPFWGLIDSYEKPWFSTHINNHHLQSHFLVWEKQAISLLHNYLESINIHDFFAEHDQKKLRRKVINEWEIGLSRYFVTQGFILSSVFEHAELVKNYKHKVPKNFTMADPEWLLKNSYPFLKKKFVQKQNFLKTLFHPNKNWKNLICTYNSSSVKTDALIHYFSNKI</sequence>
<dbReference type="AlphaFoldDB" id="A0A419SAZ7"/>
<comment type="caution">
    <text evidence="1">The sequence shown here is derived from an EMBL/GenBank/DDBJ whole genome shotgun (WGS) entry which is preliminary data.</text>
</comment>
<evidence type="ECO:0000313" key="2">
    <source>
        <dbReference type="Proteomes" id="UP000283433"/>
    </source>
</evidence>
<organism evidence="1 2">
    <name type="scientific">Pelobium manganitolerans</name>
    <dbReference type="NCBI Taxonomy" id="1842495"/>
    <lineage>
        <taxon>Bacteria</taxon>
        <taxon>Pseudomonadati</taxon>
        <taxon>Bacteroidota</taxon>
        <taxon>Sphingobacteriia</taxon>
        <taxon>Sphingobacteriales</taxon>
        <taxon>Sphingobacteriaceae</taxon>
        <taxon>Pelobium</taxon>
    </lineage>
</organism>
<evidence type="ECO:0000313" key="1">
    <source>
        <dbReference type="EMBL" id="RKD19478.1"/>
    </source>
</evidence>
<accession>A0A419SAZ7</accession>
<dbReference type="RefSeq" id="WP_120180405.1">
    <property type="nucleotide sequence ID" value="NZ_MBTA01000002.1"/>
</dbReference>
<name>A0A419SAZ7_9SPHI</name>
<proteinExistence type="predicted"/>
<dbReference type="EMBL" id="MBTA01000002">
    <property type="protein sequence ID" value="RKD19478.1"/>
    <property type="molecule type" value="Genomic_DNA"/>
</dbReference>
<dbReference type="Proteomes" id="UP000283433">
    <property type="component" value="Unassembled WGS sequence"/>
</dbReference>
<reference evidence="1 2" key="1">
    <citation type="submission" date="2016-07" db="EMBL/GenBank/DDBJ databases">
        <title>Genome of Pelobium manganitolerans.</title>
        <authorList>
            <person name="Wu S."/>
            <person name="Wang G."/>
        </authorList>
    </citation>
    <scope>NUCLEOTIDE SEQUENCE [LARGE SCALE GENOMIC DNA]</scope>
    <source>
        <strain evidence="1 2">YS-25</strain>
    </source>
</reference>
<dbReference type="InterPro" id="IPR007739">
    <property type="entry name" value="RgpF"/>
</dbReference>
<gene>
    <name evidence="1" type="ORF">BCY91_12795</name>
</gene>
<protein>
    <submittedName>
        <fullName evidence="1">Uncharacterized protein</fullName>
    </submittedName>
</protein>
<dbReference type="Pfam" id="PF05045">
    <property type="entry name" value="RgpF"/>
    <property type="match status" value="1"/>
</dbReference>